<proteinExistence type="predicted"/>
<sequence length="396" mass="45206">MKTDMKKRIVELLVVCISALWAISCDKNTSSTEVNLHHDKTPISESDTIVIPKYTPEKLNEAATEDIKNWITFKELNNAVLTIGADEYTKKIKIERTNYLIWSEQFDNARWLKKSADIVKDTLIPFGKNGKTADGFNANNMSSYHYMSQSYAIREKDTVTLSVFAKAGEASFLYLSGETVDPTEQKTGVFDLSNGTVAFTPDGFYSSIEDKGDGWYLCAFTFLSNPRGRAVIGASQSSSQFVFESTDAIDIYTWGAQLENNTSVGNYLPTTQDYNSVEERINYVPKEKELQIINSSYQKLYFQVDDIYRNVVDVETKNMPEKYKTPFILSRLRNLKTHTLLLTDALQNNSFLTNEEVNKMLNDIYKTYNSILWQINNLNDTSLEQNMDAILKRQQE</sequence>
<organism evidence="1 2">
    <name type="scientific">Neptunitalea lumnitzerae</name>
    <dbReference type="NCBI Taxonomy" id="2965509"/>
    <lineage>
        <taxon>Bacteria</taxon>
        <taxon>Pseudomonadati</taxon>
        <taxon>Bacteroidota</taxon>
        <taxon>Flavobacteriia</taxon>
        <taxon>Flavobacteriales</taxon>
        <taxon>Flavobacteriaceae</taxon>
        <taxon>Neptunitalea</taxon>
    </lineage>
</organism>
<keyword evidence="2" id="KW-1185">Reference proteome</keyword>
<evidence type="ECO:0000313" key="2">
    <source>
        <dbReference type="Proteomes" id="UP001143543"/>
    </source>
</evidence>
<gene>
    <name evidence="1" type="ORF">Y10_09540</name>
</gene>
<comment type="caution">
    <text evidence="1">The sequence shown here is derived from an EMBL/GenBank/DDBJ whole genome shotgun (WGS) entry which is preliminary data.</text>
</comment>
<name>A0ABQ5MGN8_9FLAO</name>
<dbReference type="Proteomes" id="UP001143543">
    <property type="component" value="Unassembled WGS sequence"/>
</dbReference>
<evidence type="ECO:0008006" key="3">
    <source>
        <dbReference type="Google" id="ProtNLM"/>
    </source>
</evidence>
<reference evidence="1" key="1">
    <citation type="submission" date="2022-07" db="EMBL/GenBank/DDBJ databases">
        <title>Taxonomy of Novel Oxalotrophic and Methylotrophic Bacteria.</title>
        <authorList>
            <person name="Sahin N."/>
            <person name="Tani A."/>
        </authorList>
    </citation>
    <scope>NUCLEOTIDE SEQUENCE</scope>
    <source>
        <strain evidence="1">Y10</strain>
    </source>
</reference>
<dbReference type="EMBL" id="BRVO01000001">
    <property type="protein sequence ID" value="GLB48586.1"/>
    <property type="molecule type" value="Genomic_DNA"/>
</dbReference>
<evidence type="ECO:0000313" key="1">
    <source>
        <dbReference type="EMBL" id="GLB48586.1"/>
    </source>
</evidence>
<accession>A0ABQ5MGN8</accession>
<dbReference type="RefSeq" id="WP_281764220.1">
    <property type="nucleotide sequence ID" value="NZ_BRVO01000001.1"/>
</dbReference>
<protein>
    <recommendedName>
        <fullName evidence="3">Lipoprotein</fullName>
    </recommendedName>
</protein>
<dbReference type="PROSITE" id="PS51257">
    <property type="entry name" value="PROKAR_LIPOPROTEIN"/>
    <property type="match status" value="1"/>
</dbReference>